<keyword evidence="3" id="KW-1185">Reference proteome</keyword>
<dbReference type="OrthoDB" id="9804723at2"/>
<gene>
    <name evidence="2" type="ORF">RS24_01175</name>
</gene>
<dbReference type="PRINTS" id="PR00111">
    <property type="entry name" value="ABHYDROLASE"/>
</dbReference>
<sequence>MKVLRTPDSQFENLLDYDFPPTYTTIQDVDGTHIRIHSVDVGPKDADPILLMHGNPTWSYLYRHMIKALEKTGRRVIALDLVGCGRSDKPAKRKYYTLARHHDWYCKWLETNNLDNITLVCHDWGGTLGLKLVAKYPERFARVFATNTGLPTGQGGSKLLKWWLRLMKFAIAFPWNAFEANFVKTKPTHDEMKAFKAPFPSRKYQAGIVKFPQLIAIFPDNPGVPANREAWAKLASFDKPFLTVFGNKDPVTRKIEKRLIDHIPGCRKQSHTILDGIGHFSPEEAPDALLEHLIPFLDT</sequence>
<reference evidence="2 3" key="1">
    <citation type="journal article" date="2014" name="FEMS Microbiol. Ecol.">
        <title>Genomic differentiation among two strains of the PS1 clade isolated from geographically separated marine habitats.</title>
        <authorList>
            <person name="Jimenez-Infante F."/>
            <person name="Ngugi D.K."/>
            <person name="Alam I."/>
            <person name="Rashid M."/>
            <person name="Baalawi W."/>
            <person name="Kamau A.A."/>
            <person name="Bajic V.B."/>
            <person name="Stingl U."/>
        </authorList>
    </citation>
    <scope>NUCLEOTIDE SEQUENCE [LARGE SCALE GENOMIC DNA]</scope>
    <source>
        <strain evidence="2 3">RS24</strain>
    </source>
</reference>
<dbReference type="eggNOG" id="COG0596">
    <property type="taxonomic scope" value="Bacteria"/>
</dbReference>
<dbReference type="GO" id="GO:0030272">
    <property type="term" value="F:5-formyltetrahydrofolate cyclo-ligase activity"/>
    <property type="evidence" value="ECO:0007669"/>
    <property type="project" value="UniProtKB-EC"/>
</dbReference>
<accession>U2XM39</accession>
<dbReference type="PRINTS" id="PR00412">
    <property type="entry name" value="EPOXHYDRLASE"/>
</dbReference>
<dbReference type="AlphaFoldDB" id="U2XM39"/>
<dbReference type="InterPro" id="IPR000639">
    <property type="entry name" value="Epox_hydrolase-like"/>
</dbReference>
<protein>
    <submittedName>
        <fullName evidence="2">5-formyltetrahydrofolate cyclo-ligase protein</fullName>
        <ecNumber evidence="2">6.3.3.2</ecNumber>
    </submittedName>
</protein>
<evidence type="ECO:0000259" key="1">
    <source>
        <dbReference type="Pfam" id="PF00561"/>
    </source>
</evidence>
<dbReference type="EC" id="6.3.3.2" evidence="2"/>
<dbReference type="InterPro" id="IPR000073">
    <property type="entry name" value="AB_hydrolase_1"/>
</dbReference>
<dbReference type="PANTHER" id="PTHR43689">
    <property type="entry name" value="HYDROLASE"/>
    <property type="match status" value="1"/>
</dbReference>
<name>U2XM39_9PROT</name>
<evidence type="ECO:0000313" key="3">
    <source>
        <dbReference type="Proteomes" id="UP000016762"/>
    </source>
</evidence>
<dbReference type="SUPFAM" id="SSF53474">
    <property type="entry name" value="alpha/beta-Hydrolases"/>
    <property type="match status" value="1"/>
</dbReference>
<dbReference type="PANTHER" id="PTHR43689:SF8">
    <property type="entry name" value="ALPHA_BETA-HYDROLASES SUPERFAMILY PROTEIN"/>
    <property type="match status" value="1"/>
</dbReference>
<dbReference type="STRING" id="1397666.RS24_01175"/>
<dbReference type="EMBL" id="AWXE01000004">
    <property type="protein sequence ID" value="ERL46182.1"/>
    <property type="molecule type" value="Genomic_DNA"/>
</dbReference>
<dbReference type="Pfam" id="PF00561">
    <property type="entry name" value="Abhydrolase_1"/>
    <property type="match status" value="1"/>
</dbReference>
<evidence type="ECO:0000313" key="2">
    <source>
        <dbReference type="EMBL" id="ERL46182.1"/>
    </source>
</evidence>
<dbReference type="InterPro" id="IPR029058">
    <property type="entry name" value="AB_hydrolase_fold"/>
</dbReference>
<proteinExistence type="predicted"/>
<dbReference type="RefSeq" id="WP_021777161.1">
    <property type="nucleotide sequence ID" value="NZ_AWXE01000004.1"/>
</dbReference>
<feature type="domain" description="AB hydrolase-1" evidence="1">
    <location>
        <begin position="48"/>
        <end position="286"/>
    </location>
</feature>
<organism evidence="2 3">
    <name type="scientific">Candidatus Micropelagius thuwalensis</name>
    <dbReference type="NCBI Taxonomy" id="1397666"/>
    <lineage>
        <taxon>Bacteria</taxon>
        <taxon>Pseudomonadati</taxon>
        <taxon>Pseudomonadota</taxon>
        <taxon>Alphaproteobacteria</taxon>
        <taxon>PS1 clade</taxon>
        <taxon>Candidatus Micropelagius</taxon>
    </lineage>
</organism>
<dbReference type="Proteomes" id="UP000016762">
    <property type="component" value="Unassembled WGS sequence"/>
</dbReference>
<keyword evidence="2" id="KW-0436">Ligase</keyword>
<comment type="caution">
    <text evidence="2">The sequence shown here is derived from an EMBL/GenBank/DDBJ whole genome shotgun (WGS) entry which is preliminary data.</text>
</comment>
<dbReference type="Gene3D" id="3.40.50.1820">
    <property type="entry name" value="alpha/beta hydrolase"/>
    <property type="match status" value="1"/>
</dbReference>
<dbReference type="NCBIfam" id="NF002043">
    <property type="entry name" value="PRK00870.1"/>
    <property type="match status" value="1"/>
</dbReference>